<comment type="caution">
    <text evidence="9">The sequence shown here is derived from an EMBL/GenBank/DDBJ whole genome shotgun (WGS) entry which is preliminary data.</text>
</comment>
<dbReference type="GO" id="GO:0000077">
    <property type="term" value="P:DNA damage checkpoint signaling"/>
    <property type="evidence" value="ECO:0007669"/>
    <property type="project" value="TreeGrafter"/>
</dbReference>
<evidence type="ECO:0000256" key="6">
    <source>
        <dbReference type="ARBA" id="ARBA00023242"/>
    </source>
</evidence>
<protein>
    <submittedName>
        <fullName evidence="9">Uncharacterized protein</fullName>
    </submittedName>
</protein>
<proteinExistence type="inferred from homology"/>
<dbReference type="InterPro" id="IPR047854">
    <property type="entry name" value="RFC_lid"/>
</dbReference>
<evidence type="ECO:0000256" key="3">
    <source>
        <dbReference type="ARBA" id="ARBA00022741"/>
    </source>
</evidence>
<dbReference type="PANTHER" id="PTHR12172">
    <property type="entry name" value="CELL CYCLE CHECKPOINT PROTEIN RAD17"/>
    <property type="match status" value="1"/>
</dbReference>
<evidence type="ECO:0000256" key="2">
    <source>
        <dbReference type="ARBA" id="ARBA00006168"/>
    </source>
</evidence>
<gene>
    <name evidence="9" type="ORF">ZIOFF_064061</name>
</gene>
<reference evidence="9 10" key="1">
    <citation type="submission" date="2020-08" db="EMBL/GenBank/DDBJ databases">
        <title>Plant Genome Project.</title>
        <authorList>
            <person name="Zhang R.-G."/>
        </authorList>
    </citation>
    <scope>NUCLEOTIDE SEQUENCE [LARGE SCALE GENOMIC DNA]</scope>
    <source>
        <tissue evidence="9">Rhizome</tissue>
    </source>
</reference>
<dbReference type="Gene3D" id="3.40.50.300">
    <property type="entry name" value="P-loop containing nucleotide triphosphate hydrolases"/>
    <property type="match status" value="1"/>
</dbReference>
<keyword evidence="7" id="KW-0131">Cell cycle</keyword>
<dbReference type="GO" id="GO:0033314">
    <property type="term" value="P:mitotic DNA replication checkpoint signaling"/>
    <property type="evidence" value="ECO:0007669"/>
    <property type="project" value="TreeGrafter"/>
</dbReference>
<evidence type="ECO:0000256" key="1">
    <source>
        <dbReference type="ARBA" id="ARBA00004123"/>
    </source>
</evidence>
<dbReference type="Pfam" id="PF21960">
    <property type="entry name" value="RCF1-5-like_lid"/>
    <property type="match status" value="1"/>
</dbReference>
<dbReference type="GO" id="GO:0005634">
    <property type="term" value="C:nucleus"/>
    <property type="evidence" value="ECO:0007669"/>
    <property type="project" value="UniProtKB-SubCell"/>
</dbReference>
<sequence length="938" mass="104320">MRKRTPVVVVSSEEENEGEFRGRATSPGRGSSGPKSRSVSTARKRPRGQGSRKGKGAASALRPAYPVRYSDQSASSTIVVVIVYSAEGSVAFDSLSEEFSEHLHNFSITPGVTHTEKKELWNEKHKPHSLAELAVHKKKVEEVKRWLEERMTRRKEGRNNCLLITGQSGVGKSLENTFCWHRLLKHRTAFFSYSHMMSSLPLQTAIHVIASLLGAELCEWMTPTPTLWGENIHNSNSGLQYVSKLDEFESFVERIRKYSLLHPACFEEIRKPLILLIDDIPVTNGRVAFSRLRKCLETLTHSALVPTVILITQYHKIDSCDSAAGNWEELESFIEQAGAFKVVFNPITENSIKKRLTRICQEEKCNVPAELLDQIARFSGGDIRHAIISLQYSCLKKVESLPIQASTFNGSSCKLNSTNPVLLSISHSGYGQINSQISLPWGRDEKISLFHALGKFLHNKREETDALTLAPEPFVLKERYSRKPMKMDAPEKVVSQAHGEAQTVSDFLHENVLDFLSDEAIENASLIASYLSDADNILASMTHRRFHRITDTYEPDSIRQQIVASVAVRGVLFGNSCPSPSRWHAIRAPKLWQLEPSLGHNKVACNGISFTCTGCNSLQAVGEELKVGNALCFNLSICERCIDSVISVGIFWNHTVRMLLERFEAYSTFSCCSSASIATEFRPTNKWLCSKTSLCVNMHDDLSEIEDYSGGSDKSEVNKVEESEEDDIEESLCNALPLMAYQILSTVRTSRGLPLHAMRSETGGILGGNSRFFRNIKAKYTLNLTEDYSVLCFGRSARKLVKAALQKAATKREMRLAQGTKEELPKCSLTTKATSIVEAMIPIRNYHKHLSALNLGDEFDAGMAVSADAKIFLSPDRSGIAPLAMASSATLNAFSHLLTLPSPRSKLQQQHTLDFVPFLRARAGGAWRDSDAQLASTK</sequence>
<dbReference type="GO" id="GO:0005524">
    <property type="term" value="F:ATP binding"/>
    <property type="evidence" value="ECO:0007669"/>
    <property type="project" value="UniProtKB-KW"/>
</dbReference>
<evidence type="ECO:0000256" key="5">
    <source>
        <dbReference type="ARBA" id="ARBA00022840"/>
    </source>
</evidence>
<feature type="compositionally biased region" description="Basic residues" evidence="8">
    <location>
        <begin position="42"/>
        <end position="55"/>
    </location>
</feature>
<dbReference type="Pfam" id="PF03215">
    <property type="entry name" value="Rad17"/>
    <property type="match status" value="1"/>
</dbReference>
<comment type="similarity">
    <text evidence="2">Belongs to the rad17/RAD24 family.</text>
</comment>
<name>A0A8J5EV49_ZINOF</name>
<dbReference type="Proteomes" id="UP000734854">
    <property type="component" value="Unassembled WGS sequence"/>
</dbReference>
<dbReference type="SUPFAM" id="SSF52540">
    <property type="entry name" value="P-loop containing nucleoside triphosphate hydrolases"/>
    <property type="match status" value="1"/>
</dbReference>
<evidence type="ECO:0000313" key="9">
    <source>
        <dbReference type="EMBL" id="KAG6474846.1"/>
    </source>
</evidence>
<dbReference type="AlphaFoldDB" id="A0A8J5EV49"/>
<dbReference type="Gene3D" id="1.10.8.60">
    <property type="match status" value="1"/>
</dbReference>
<evidence type="ECO:0000256" key="8">
    <source>
        <dbReference type="SAM" id="MobiDB-lite"/>
    </source>
</evidence>
<dbReference type="GO" id="GO:0006281">
    <property type="term" value="P:DNA repair"/>
    <property type="evidence" value="ECO:0007669"/>
    <property type="project" value="InterPro"/>
</dbReference>
<feature type="region of interest" description="Disordered" evidence="8">
    <location>
        <begin position="1"/>
        <end position="60"/>
    </location>
</feature>
<keyword evidence="5" id="KW-0067">ATP-binding</keyword>
<keyword evidence="6" id="KW-0539">Nucleus</keyword>
<feature type="compositionally biased region" description="Low complexity" evidence="8">
    <location>
        <begin position="26"/>
        <end position="40"/>
    </location>
</feature>
<organism evidence="9 10">
    <name type="scientific">Zingiber officinale</name>
    <name type="common">Ginger</name>
    <name type="synonym">Amomum zingiber</name>
    <dbReference type="NCBI Taxonomy" id="94328"/>
    <lineage>
        <taxon>Eukaryota</taxon>
        <taxon>Viridiplantae</taxon>
        <taxon>Streptophyta</taxon>
        <taxon>Embryophyta</taxon>
        <taxon>Tracheophyta</taxon>
        <taxon>Spermatophyta</taxon>
        <taxon>Magnoliopsida</taxon>
        <taxon>Liliopsida</taxon>
        <taxon>Zingiberales</taxon>
        <taxon>Zingiberaceae</taxon>
        <taxon>Zingiber</taxon>
    </lineage>
</organism>
<evidence type="ECO:0000313" key="10">
    <source>
        <dbReference type="Proteomes" id="UP000734854"/>
    </source>
</evidence>
<accession>A0A8J5EV49</accession>
<dbReference type="InterPro" id="IPR004582">
    <property type="entry name" value="Checkpoint_prot_Rad17_Rad24"/>
</dbReference>
<comment type="subcellular location">
    <subcellularLocation>
        <location evidence="1">Nucleus</location>
    </subcellularLocation>
</comment>
<keyword evidence="4" id="KW-0227">DNA damage</keyword>
<evidence type="ECO:0000256" key="7">
    <source>
        <dbReference type="ARBA" id="ARBA00023306"/>
    </source>
</evidence>
<dbReference type="CDD" id="cd18140">
    <property type="entry name" value="HLD_clamp_RFC"/>
    <property type="match status" value="1"/>
</dbReference>
<keyword evidence="3" id="KW-0547">Nucleotide-binding</keyword>
<keyword evidence="10" id="KW-1185">Reference proteome</keyword>
<dbReference type="EMBL" id="JACMSC010000018">
    <property type="protein sequence ID" value="KAG6474846.1"/>
    <property type="molecule type" value="Genomic_DNA"/>
</dbReference>
<dbReference type="PANTHER" id="PTHR12172:SF0">
    <property type="entry name" value="CELL CYCLE CHECKPOINT PROTEIN RAD17"/>
    <property type="match status" value="1"/>
</dbReference>
<dbReference type="GO" id="GO:0003682">
    <property type="term" value="F:chromatin binding"/>
    <property type="evidence" value="ECO:0007669"/>
    <property type="project" value="TreeGrafter"/>
</dbReference>
<dbReference type="GO" id="GO:0003689">
    <property type="term" value="F:DNA clamp loader activity"/>
    <property type="evidence" value="ECO:0007669"/>
    <property type="project" value="TreeGrafter"/>
</dbReference>
<evidence type="ECO:0000256" key="4">
    <source>
        <dbReference type="ARBA" id="ARBA00022763"/>
    </source>
</evidence>
<dbReference type="InterPro" id="IPR027417">
    <property type="entry name" value="P-loop_NTPase"/>
</dbReference>